<proteinExistence type="inferred from homology"/>
<dbReference type="CDD" id="cd05233">
    <property type="entry name" value="SDR_c"/>
    <property type="match status" value="1"/>
</dbReference>
<dbReference type="InterPro" id="IPR036291">
    <property type="entry name" value="NAD(P)-bd_dom_sf"/>
</dbReference>
<evidence type="ECO:0000313" key="4">
    <source>
        <dbReference type="Proteomes" id="UP000535838"/>
    </source>
</evidence>
<dbReference type="InterPro" id="IPR020904">
    <property type="entry name" value="Sc_DH/Rdtase_CS"/>
</dbReference>
<dbReference type="InterPro" id="IPR002347">
    <property type="entry name" value="SDR_fam"/>
</dbReference>
<protein>
    <submittedName>
        <fullName evidence="3">Glucose 1-dehydrogenase</fullName>
        <ecNumber evidence="3">1.1.1.47</ecNumber>
    </submittedName>
</protein>
<keyword evidence="4" id="KW-1185">Reference proteome</keyword>
<dbReference type="GO" id="GO:0047936">
    <property type="term" value="F:glucose 1-dehydrogenase [NAD(P)+] activity"/>
    <property type="evidence" value="ECO:0007669"/>
    <property type="project" value="UniProtKB-EC"/>
</dbReference>
<dbReference type="FunFam" id="3.40.50.720:FF:000084">
    <property type="entry name" value="Short-chain dehydrogenase reductase"/>
    <property type="match status" value="1"/>
</dbReference>
<name>A0A841SYS4_9BACL</name>
<comment type="caution">
    <text evidence="3">The sequence shown here is derived from an EMBL/GenBank/DDBJ whole genome shotgun (WGS) entry which is preliminary data.</text>
</comment>
<dbReference type="Gene3D" id="3.40.50.720">
    <property type="entry name" value="NAD(P)-binding Rossmann-like Domain"/>
    <property type="match status" value="1"/>
</dbReference>
<dbReference type="SUPFAM" id="SSF51735">
    <property type="entry name" value="NAD(P)-binding Rossmann-fold domains"/>
    <property type="match status" value="1"/>
</dbReference>
<accession>A0A841SYS4</accession>
<dbReference type="Proteomes" id="UP000535838">
    <property type="component" value="Unassembled WGS sequence"/>
</dbReference>
<evidence type="ECO:0000256" key="2">
    <source>
        <dbReference type="ARBA" id="ARBA00023002"/>
    </source>
</evidence>
<dbReference type="PANTHER" id="PTHR24321">
    <property type="entry name" value="DEHYDROGENASES, SHORT CHAIN"/>
    <property type="match status" value="1"/>
</dbReference>
<dbReference type="EC" id="1.1.1.47" evidence="3"/>
<sequence>MGRLQDKAAIITGSGSGIGKAIALAYGREGAKIVVADFDKHGMERTVAELKELGVEAIGVQVNVTKEEDIEAMFDEALKAFGTVDILVNNAGTADRMQAAANVEDEVWNRVMDINVTSVMRGIRKALPIFLEKGRGTIVNMASISGLTGGRGGLAYTASKHAVVGMTKNVASQYGPQNIRCNAIGPAFIPTPLTLNMANVDSFGMEAATRGTSLMPRPGTPEEIASIALFLASDESSYLNGVTIAADSGWSAY</sequence>
<dbReference type="AlphaFoldDB" id="A0A841SYS4"/>
<dbReference type="RefSeq" id="WP_185120207.1">
    <property type="nucleotide sequence ID" value="NZ_JACJVQ010000008.1"/>
</dbReference>
<dbReference type="PRINTS" id="PR00080">
    <property type="entry name" value="SDRFAMILY"/>
</dbReference>
<reference evidence="3 4" key="1">
    <citation type="submission" date="2020-08" db="EMBL/GenBank/DDBJ databases">
        <title>Cohnella phylogeny.</title>
        <authorList>
            <person name="Dunlap C."/>
        </authorList>
    </citation>
    <scope>NUCLEOTIDE SEQUENCE [LARGE SCALE GENOMIC DNA]</scope>
    <source>
        <strain evidence="3 4">DSM 25241</strain>
    </source>
</reference>
<dbReference type="PANTHER" id="PTHR24321:SF8">
    <property type="entry name" value="ESTRADIOL 17-BETA-DEHYDROGENASE 8-RELATED"/>
    <property type="match status" value="1"/>
</dbReference>
<organism evidence="3 4">
    <name type="scientific">Cohnella thailandensis</name>
    <dbReference type="NCBI Taxonomy" id="557557"/>
    <lineage>
        <taxon>Bacteria</taxon>
        <taxon>Bacillati</taxon>
        <taxon>Bacillota</taxon>
        <taxon>Bacilli</taxon>
        <taxon>Bacillales</taxon>
        <taxon>Paenibacillaceae</taxon>
        <taxon>Cohnella</taxon>
    </lineage>
</organism>
<dbReference type="Pfam" id="PF13561">
    <property type="entry name" value="adh_short_C2"/>
    <property type="match status" value="1"/>
</dbReference>
<dbReference type="EMBL" id="JACJVQ010000008">
    <property type="protein sequence ID" value="MBB6634990.1"/>
    <property type="molecule type" value="Genomic_DNA"/>
</dbReference>
<evidence type="ECO:0000313" key="3">
    <source>
        <dbReference type="EMBL" id="MBB6634990.1"/>
    </source>
</evidence>
<gene>
    <name evidence="3" type="ORF">H7B67_12790</name>
</gene>
<evidence type="ECO:0000256" key="1">
    <source>
        <dbReference type="ARBA" id="ARBA00006484"/>
    </source>
</evidence>
<dbReference type="PRINTS" id="PR00081">
    <property type="entry name" value="GDHRDH"/>
</dbReference>
<dbReference type="GO" id="GO:0008206">
    <property type="term" value="P:bile acid metabolic process"/>
    <property type="evidence" value="ECO:0007669"/>
    <property type="project" value="UniProtKB-ARBA"/>
</dbReference>
<comment type="similarity">
    <text evidence="1">Belongs to the short-chain dehydrogenases/reductases (SDR) family.</text>
</comment>
<keyword evidence="2 3" id="KW-0560">Oxidoreductase</keyword>
<dbReference type="PROSITE" id="PS00061">
    <property type="entry name" value="ADH_SHORT"/>
    <property type="match status" value="1"/>
</dbReference>
<dbReference type="NCBIfam" id="NF005559">
    <property type="entry name" value="PRK07231.1"/>
    <property type="match status" value="1"/>
</dbReference>